<feature type="region of interest" description="Disordered" evidence="1">
    <location>
        <begin position="1"/>
        <end position="51"/>
    </location>
</feature>
<gene>
    <name evidence="2" type="ORF">DPMN_015260</name>
</gene>
<dbReference type="AlphaFoldDB" id="A0A9D4NAS1"/>
<reference evidence="2" key="1">
    <citation type="journal article" date="2019" name="bioRxiv">
        <title>The Genome of the Zebra Mussel, Dreissena polymorpha: A Resource for Invasive Species Research.</title>
        <authorList>
            <person name="McCartney M.A."/>
            <person name="Auch B."/>
            <person name="Kono T."/>
            <person name="Mallez S."/>
            <person name="Zhang Y."/>
            <person name="Obille A."/>
            <person name="Becker A."/>
            <person name="Abrahante J.E."/>
            <person name="Garbe J."/>
            <person name="Badalamenti J.P."/>
            <person name="Herman A."/>
            <person name="Mangelson H."/>
            <person name="Liachko I."/>
            <person name="Sullivan S."/>
            <person name="Sone E.D."/>
            <person name="Koren S."/>
            <person name="Silverstein K.A.T."/>
            <person name="Beckman K.B."/>
            <person name="Gohl D.M."/>
        </authorList>
    </citation>
    <scope>NUCLEOTIDE SEQUENCE</scope>
    <source>
        <strain evidence="2">Duluth1</strain>
        <tissue evidence="2">Whole animal</tissue>
    </source>
</reference>
<evidence type="ECO:0000313" key="2">
    <source>
        <dbReference type="EMBL" id="KAH3891171.1"/>
    </source>
</evidence>
<name>A0A9D4NAS1_DREPO</name>
<feature type="compositionally biased region" description="Polar residues" evidence="1">
    <location>
        <begin position="38"/>
        <end position="51"/>
    </location>
</feature>
<evidence type="ECO:0000256" key="1">
    <source>
        <dbReference type="SAM" id="MobiDB-lite"/>
    </source>
</evidence>
<organism evidence="2 3">
    <name type="scientific">Dreissena polymorpha</name>
    <name type="common">Zebra mussel</name>
    <name type="synonym">Mytilus polymorpha</name>
    <dbReference type="NCBI Taxonomy" id="45954"/>
    <lineage>
        <taxon>Eukaryota</taxon>
        <taxon>Metazoa</taxon>
        <taxon>Spiralia</taxon>
        <taxon>Lophotrochozoa</taxon>
        <taxon>Mollusca</taxon>
        <taxon>Bivalvia</taxon>
        <taxon>Autobranchia</taxon>
        <taxon>Heteroconchia</taxon>
        <taxon>Euheterodonta</taxon>
        <taxon>Imparidentia</taxon>
        <taxon>Neoheterodontei</taxon>
        <taxon>Myida</taxon>
        <taxon>Dreissenoidea</taxon>
        <taxon>Dreissenidae</taxon>
        <taxon>Dreissena</taxon>
    </lineage>
</organism>
<keyword evidence="3" id="KW-1185">Reference proteome</keyword>
<comment type="caution">
    <text evidence="2">The sequence shown here is derived from an EMBL/GenBank/DDBJ whole genome shotgun (WGS) entry which is preliminary data.</text>
</comment>
<sequence length="51" mass="5370">MTPARLAGPSGGSARAFAHPDPRDPGVRVRKYGPVRVTNPNENGQNASENV</sequence>
<dbReference type="Proteomes" id="UP000828390">
    <property type="component" value="Unassembled WGS sequence"/>
</dbReference>
<feature type="compositionally biased region" description="Basic and acidic residues" evidence="1">
    <location>
        <begin position="18"/>
        <end position="27"/>
    </location>
</feature>
<proteinExistence type="predicted"/>
<protein>
    <submittedName>
        <fullName evidence="2">Uncharacterized protein</fullName>
    </submittedName>
</protein>
<reference evidence="2" key="2">
    <citation type="submission" date="2020-11" db="EMBL/GenBank/DDBJ databases">
        <authorList>
            <person name="McCartney M.A."/>
            <person name="Auch B."/>
            <person name="Kono T."/>
            <person name="Mallez S."/>
            <person name="Becker A."/>
            <person name="Gohl D.M."/>
            <person name="Silverstein K.A.T."/>
            <person name="Koren S."/>
            <person name="Bechman K.B."/>
            <person name="Herman A."/>
            <person name="Abrahante J.E."/>
            <person name="Garbe J."/>
        </authorList>
    </citation>
    <scope>NUCLEOTIDE SEQUENCE</scope>
    <source>
        <strain evidence="2">Duluth1</strain>
        <tissue evidence="2">Whole animal</tissue>
    </source>
</reference>
<evidence type="ECO:0000313" key="3">
    <source>
        <dbReference type="Proteomes" id="UP000828390"/>
    </source>
</evidence>
<dbReference type="EMBL" id="JAIWYP010000001">
    <property type="protein sequence ID" value="KAH3891171.1"/>
    <property type="molecule type" value="Genomic_DNA"/>
</dbReference>
<accession>A0A9D4NAS1</accession>